<feature type="region of interest" description="Disordered" evidence="1">
    <location>
        <begin position="1"/>
        <end position="26"/>
    </location>
</feature>
<organism evidence="2 3">
    <name type="scientific">Pseudogymnoascus verrucosus</name>
    <dbReference type="NCBI Taxonomy" id="342668"/>
    <lineage>
        <taxon>Eukaryota</taxon>
        <taxon>Fungi</taxon>
        <taxon>Dikarya</taxon>
        <taxon>Ascomycota</taxon>
        <taxon>Pezizomycotina</taxon>
        <taxon>Leotiomycetes</taxon>
        <taxon>Thelebolales</taxon>
        <taxon>Thelebolaceae</taxon>
        <taxon>Pseudogymnoascus</taxon>
    </lineage>
</organism>
<dbReference type="Proteomes" id="UP000091956">
    <property type="component" value="Unassembled WGS sequence"/>
</dbReference>
<dbReference type="RefSeq" id="XP_018125350.1">
    <property type="nucleotide sequence ID" value="XM_018279776.2"/>
</dbReference>
<feature type="compositionally biased region" description="Polar residues" evidence="1">
    <location>
        <begin position="1"/>
        <end position="21"/>
    </location>
</feature>
<name>A0A1B8G713_9PEZI</name>
<feature type="compositionally biased region" description="Polar residues" evidence="1">
    <location>
        <begin position="163"/>
        <end position="173"/>
    </location>
</feature>
<reference evidence="3" key="2">
    <citation type="journal article" date="2018" name="Nat. Commun.">
        <title>Extreme sensitivity to ultraviolet light in the fungal pathogen causing white-nose syndrome of bats.</title>
        <authorList>
            <person name="Palmer J.M."/>
            <person name="Drees K.P."/>
            <person name="Foster J.T."/>
            <person name="Lindner D.L."/>
        </authorList>
    </citation>
    <scope>NUCLEOTIDE SEQUENCE [LARGE SCALE GENOMIC DNA]</scope>
    <source>
        <strain evidence="3">UAMH 10579</strain>
    </source>
</reference>
<gene>
    <name evidence="2" type="ORF">VE01_10377</name>
</gene>
<proteinExistence type="predicted"/>
<dbReference type="PANTHER" id="PTHR38645">
    <property type="entry name" value="CHROMOSOME 9, WHOLE GENOME SHOTGUN SEQUENCE"/>
    <property type="match status" value="1"/>
</dbReference>
<protein>
    <submittedName>
        <fullName evidence="2">Uncharacterized protein</fullName>
    </submittedName>
</protein>
<feature type="compositionally biased region" description="Polar residues" evidence="1">
    <location>
        <begin position="192"/>
        <end position="211"/>
    </location>
</feature>
<keyword evidence="3" id="KW-1185">Reference proteome</keyword>
<reference evidence="2 3" key="1">
    <citation type="submission" date="2016-03" db="EMBL/GenBank/DDBJ databases">
        <title>Comparative genomics of Pseudogymnoascus destructans, the fungus causing white-nose syndrome of bats.</title>
        <authorList>
            <person name="Palmer J.M."/>
            <person name="Drees K.P."/>
            <person name="Foster J.T."/>
            <person name="Lindner D.L."/>
        </authorList>
    </citation>
    <scope>NUCLEOTIDE SEQUENCE [LARGE SCALE GENOMIC DNA]</scope>
    <source>
        <strain evidence="2 3">UAMH 10579</strain>
    </source>
</reference>
<dbReference type="EMBL" id="KV460285">
    <property type="protein sequence ID" value="OBT91617.1"/>
    <property type="molecule type" value="Genomic_DNA"/>
</dbReference>
<accession>A0A1B8G713</accession>
<evidence type="ECO:0000313" key="2">
    <source>
        <dbReference type="EMBL" id="OBT91617.1"/>
    </source>
</evidence>
<dbReference type="AlphaFoldDB" id="A0A1B8G713"/>
<dbReference type="OrthoDB" id="21418at2759"/>
<feature type="region of interest" description="Disordered" evidence="1">
    <location>
        <begin position="88"/>
        <end position="137"/>
    </location>
</feature>
<feature type="region of interest" description="Disordered" evidence="1">
    <location>
        <begin position="163"/>
        <end position="237"/>
    </location>
</feature>
<evidence type="ECO:0000256" key="1">
    <source>
        <dbReference type="SAM" id="MobiDB-lite"/>
    </source>
</evidence>
<feature type="compositionally biased region" description="Polar residues" evidence="1">
    <location>
        <begin position="119"/>
        <end position="131"/>
    </location>
</feature>
<sequence length="264" mass="28627">MDSMRSLNTSLPRASPPKQQTPNPPEQLLQAFKDAALSVTKLYKTAASDQTKLRAEGYQDALDDLLTYLDKEDIGLSDGEGWKVRQWATARLDGRDPIPDSDDEMDKERGSSPVAQKKPSVTSMPIRNSSPVRLDSVPPILEVPEPVEELPSPPTITVLPPTGNFSFRSTHQYPQDADMSDQGNQAAADATVVSTAPTSITISRSNRSGSRQVGRGRHSTRNNTRSHGSGSAGQKRKINFGDFFDIGDLSKDGFGGGGKRSRFA</sequence>
<evidence type="ECO:0000313" key="3">
    <source>
        <dbReference type="Proteomes" id="UP000091956"/>
    </source>
</evidence>
<dbReference type="GeneID" id="28843763"/>
<dbReference type="PANTHER" id="PTHR38645:SF1">
    <property type="entry name" value="YALI0F12243P"/>
    <property type="match status" value="1"/>
</dbReference>